<reference evidence="1" key="1">
    <citation type="journal article" date="2025" name="Int. J. Syst. Evol. Microbiol.">
        <title>Inconstantimicrobium mannanitabidum sp. nov., a novel member of the family Clostridiaceae isolated from anoxic soil under the treatment of reductive soil disinfestation.</title>
        <authorList>
            <person name="Ueki A."/>
            <person name="Tonouchi A."/>
            <person name="Honma S."/>
            <person name="Kaku N."/>
            <person name="Ueki K."/>
        </authorList>
    </citation>
    <scope>NUCLEOTIDE SEQUENCE</scope>
    <source>
        <strain evidence="1">TW13</strain>
    </source>
</reference>
<proteinExistence type="predicted"/>
<evidence type="ECO:0000313" key="1">
    <source>
        <dbReference type="EMBL" id="GKX65112.1"/>
    </source>
</evidence>
<dbReference type="EMBL" id="BROD01000001">
    <property type="protein sequence ID" value="GKX65112.1"/>
    <property type="molecule type" value="Genomic_DNA"/>
</dbReference>
<gene>
    <name evidence="1" type="ORF">rsdtw13_03700</name>
</gene>
<keyword evidence="2" id="KW-1185">Reference proteome</keyword>
<sequence length="226" mass="25379">MEKFTIKDIPQNERPRERLYKYGAEVLTDDELLAIILRCGTSKENVLFLSKRIVSYFKTLDNLLNASKKELMDINGIKEAKAAQILAICELVKRVNLQSEKQTKISSPSDAASLVMNKMMHLKQEILKVLLLNKKNIIIGERDVFKGSLDSSIVHPREIFNLAIKNSAASIIICHNHPSGDSTPSKEDVNITLRIKECGNIIGIELLDHLIVGNNNYVSLKEKGII</sequence>
<accession>A0ACB5R7F3</accession>
<organism evidence="1 2">
    <name type="scientific">Inconstantimicrobium mannanitabidum</name>
    <dbReference type="NCBI Taxonomy" id="1604901"/>
    <lineage>
        <taxon>Bacteria</taxon>
        <taxon>Bacillati</taxon>
        <taxon>Bacillota</taxon>
        <taxon>Clostridia</taxon>
        <taxon>Eubacteriales</taxon>
        <taxon>Clostridiaceae</taxon>
        <taxon>Inconstantimicrobium</taxon>
    </lineage>
</organism>
<dbReference type="Proteomes" id="UP001058074">
    <property type="component" value="Unassembled WGS sequence"/>
</dbReference>
<evidence type="ECO:0000313" key="2">
    <source>
        <dbReference type="Proteomes" id="UP001058074"/>
    </source>
</evidence>
<protein>
    <submittedName>
        <fullName evidence="1">UPF0758 protein</fullName>
    </submittedName>
</protein>
<comment type="caution">
    <text evidence="1">The sequence shown here is derived from an EMBL/GenBank/DDBJ whole genome shotgun (WGS) entry which is preliminary data.</text>
</comment>
<name>A0ACB5R7F3_9CLOT</name>